<keyword evidence="2" id="KW-1185">Reference proteome</keyword>
<proteinExistence type="predicted"/>
<dbReference type="Proteomes" id="UP000789739">
    <property type="component" value="Unassembled WGS sequence"/>
</dbReference>
<evidence type="ECO:0000313" key="1">
    <source>
        <dbReference type="EMBL" id="CAG8578962.1"/>
    </source>
</evidence>
<dbReference type="EMBL" id="CAJVPI010000872">
    <property type="protein sequence ID" value="CAG8578962.1"/>
    <property type="molecule type" value="Genomic_DNA"/>
</dbReference>
<protein>
    <submittedName>
        <fullName evidence="1">8420_t:CDS:1</fullName>
    </submittedName>
</protein>
<reference evidence="1" key="1">
    <citation type="submission" date="2021-06" db="EMBL/GenBank/DDBJ databases">
        <authorList>
            <person name="Kallberg Y."/>
            <person name="Tangrot J."/>
            <person name="Rosling A."/>
        </authorList>
    </citation>
    <scope>NUCLEOTIDE SEQUENCE</scope>
    <source>
        <strain evidence="1">BR232B</strain>
    </source>
</reference>
<accession>A0A9N9BX39</accession>
<dbReference type="AlphaFoldDB" id="A0A9N9BX39"/>
<name>A0A9N9BX39_9GLOM</name>
<comment type="caution">
    <text evidence="1">The sequence shown here is derived from an EMBL/GenBank/DDBJ whole genome shotgun (WGS) entry which is preliminary data.</text>
</comment>
<evidence type="ECO:0000313" key="2">
    <source>
        <dbReference type="Proteomes" id="UP000789739"/>
    </source>
</evidence>
<organism evidence="1 2">
    <name type="scientific">Paraglomus brasilianum</name>
    <dbReference type="NCBI Taxonomy" id="144538"/>
    <lineage>
        <taxon>Eukaryota</taxon>
        <taxon>Fungi</taxon>
        <taxon>Fungi incertae sedis</taxon>
        <taxon>Mucoromycota</taxon>
        <taxon>Glomeromycotina</taxon>
        <taxon>Glomeromycetes</taxon>
        <taxon>Paraglomerales</taxon>
        <taxon>Paraglomeraceae</taxon>
        <taxon>Paraglomus</taxon>
    </lineage>
</organism>
<gene>
    <name evidence="1" type="ORF">PBRASI_LOCUS6514</name>
</gene>
<sequence length="69" mass="8131">MHCPLCRYGQARESKEEEEAEEVSKYEVEDYSGDEAVDAMFRIEGQDRAMTWLNLNQFHRLFIPSSLDE</sequence>